<keyword evidence="1" id="KW-0812">Transmembrane</keyword>
<reference evidence="3" key="1">
    <citation type="journal article" date="2015" name="Proc. Natl. Acad. Sci. U.S.A.">
        <title>Genome sequence of the Asian Tiger mosquito, Aedes albopictus, reveals insights into its biology, genetics, and evolution.</title>
        <authorList>
            <person name="Chen X.G."/>
            <person name="Jiang X."/>
            <person name="Gu J."/>
            <person name="Xu M."/>
            <person name="Wu Y."/>
            <person name="Deng Y."/>
            <person name="Zhang C."/>
            <person name="Bonizzoni M."/>
            <person name="Dermauw W."/>
            <person name="Vontas J."/>
            <person name="Armbruster P."/>
            <person name="Huang X."/>
            <person name="Yang Y."/>
            <person name="Zhang H."/>
            <person name="He W."/>
            <person name="Peng H."/>
            <person name="Liu Y."/>
            <person name="Wu K."/>
            <person name="Chen J."/>
            <person name="Lirakis M."/>
            <person name="Topalis P."/>
            <person name="Van Leeuwen T."/>
            <person name="Hall A.B."/>
            <person name="Jiang X."/>
            <person name="Thorpe C."/>
            <person name="Mueller R.L."/>
            <person name="Sun C."/>
            <person name="Waterhouse R.M."/>
            <person name="Yan G."/>
            <person name="Tu Z.J."/>
            <person name="Fang X."/>
            <person name="James A.A."/>
        </authorList>
    </citation>
    <scope>NUCLEOTIDE SEQUENCE [LARGE SCALE GENOMIC DNA]</scope>
    <source>
        <strain evidence="3">Foshan</strain>
    </source>
</reference>
<keyword evidence="3" id="KW-1185">Reference proteome</keyword>
<evidence type="ECO:0000256" key="1">
    <source>
        <dbReference type="SAM" id="Phobius"/>
    </source>
</evidence>
<name>A0ABM1Y0T4_AEDAL</name>
<feature type="transmembrane region" description="Helical" evidence="1">
    <location>
        <begin position="99"/>
        <end position="120"/>
    </location>
</feature>
<protein>
    <recommendedName>
        <fullName evidence="4">Odorant receptor</fullName>
    </recommendedName>
</protein>
<keyword evidence="1" id="KW-0472">Membrane</keyword>
<proteinExistence type="predicted"/>
<feature type="transmembrane region" description="Helical" evidence="1">
    <location>
        <begin position="401"/>
        <end position="419"/>
    </location>
</feature>
<dbReference type="Proteomes" id="UP000069940">
    <property type="component" value="Unassembled WGS sequence"/>
</dbReference>
<dbReference type="GeneID" id="134291814"/>
<feature type="transmembrane region" description="Helical" evidence="1">
    <location>
        <begin position="201"/>
        <end position="229"/>
    </location>
</feature>
<evidence type="ECO:0008006" key="4">
    <source>
        <dbReference type="Google" id="ProtNLM"/>
    </source>
</evidence>
<evidence type="ECO:0000313" key="3">
    <source>
        <dbReference type="Proteomes" id="UP000069940"/>
    </source>
</evidence>
<dbReference type="EnsemblMetazoa" id="AALFPA23_004655.R5717">
    <property type="protein sequence ID" value="AALFPA23_004655.P5717"/>
    <property type="gene ID" value="AALFPA23_004655"/>
</dbReference>
<sequence length="420" mass="48335">MFAGIRSGNKRLQSWFSSRRSTLSHFFSDEGPASDCFHLVDGFMLLSGTEIQSERTPKWTYGRQVRIFVNGLFLYQMAVTILQMVYASDGRNSVDFRTIITFTKLVGCFAILIKWLLLVFEKNSICTVLNFITNKKFNSGDEAYDELVQKEFNRSACTMMRIIYGMTAANGVTLLIPSEVTEQALGMPPPLASHGKLLKRFFYMTSTQLLCIGTVPKFLSNMACIGMLIMGMRCKLKILAHRYYRVLNQTSSSPDVYFSRMERDVRDLLNQQMEYWRHFAILQTLVEKAFFIAHFYAMYSLGTCFYLSHKTGFNFLSGTLVSLSVVYVFKHYLWCYLVDSLQDVGESIGDVIYEHCAQLPYCRKHHAQYMRMKSSLVIIWMNTRTGYSMSCMGMLEITTKTFVSFVNVVYSVMMFLINVA</sequence>
<keyword evidence="1" id="KW-1133">Transmembrane helix</keyword>
<organism evidence="2 3">
    <name type="scientific">Aedes albopictus</name>
    <name type="common">Asian tiger mosquito</name>
    <name type="synonym">Stegomyia albopicta</name>
    <dbReference type="NCBI Taxonomy" id="7160"/>
    <lineage>
        <taxon>Eukaryota</taxon>
        <taxon>Metazoa</taxon>
        <taxon>Ecdysozoa</taxon>
        <taxon>Arthropoda</taxon>
        <taxon>Hexapoda</taxon>
        <taxon>Insecta</taxon>
        <taxon>Pterygota</taxon>
        <taxon>Neoptera</taxon>
        <taxon>Endopterygota</taxon>
        <taxon>Diptera</taxon>
        <taxon>Nematocera</taxon>
        <taxon>Culicoidea</taxon>
        <taxon>Culicidae</taxon>
        <taxon>Culicinae</taxon>
        <taxon>Aedini</taxon>
        <taxon>Aedes</taxon>
        <taxon>Stegomyia</taxon>
    </lineage>
</organism>
<feature type="transmembrane region" description="Helical" evidence="1">
    <location>
        <begin position="311"/>
        <end position="329"/>
    </location>
</feature>
<dbReference type="RefSeq" id="XP_062716038.1">
    <property type="nucleotide sequence ID" value="XM_062860054.1"/>
</dbReference>
<feature type="transmembrane region" description="Helical" evidence="1">
    <location>
        <begin position="67"/>
        <end position="87"/>
    </location>
</feature>
<reference evidence="2" key="2">
    <citation type="submission" date="2025-05" db="UniProtKB">
        <authorList>
            <consortium name="EnsemblMetazoa"/>
        </authorList>
    </citation>
    <scope>IDENTIFICATION</scope>
    <source>
        <strain evidence="2">Foshan</strain>
    </source>
</reference>
<accession>A0ABM1Y0T4</accession>
<evidence type="ECO:0000313" key="2">
    <source>
        <dbReference type="EnsemblMetazoa" id="AALFPA23_004655.P5717"/>
    </source>
</evidence>